<dbReference type="GO" id="GO:0008360">
    <property type="term" value="P:regulation of cell shape"/>
    <property type="evidence" value="ECO:0007669"/>
    <property type="project" value="UniProtKB-KW"/>
</dbReference>
<feature type="binding site" evidence="21">
    <location>
        <position position="323"/>
    </location>
    <ligand>
        <name>Mg(2+)</name>
        <dbReference type="ChEBI" id="CHEBI:18420"/>
        <label>2</label>
    </ligand>
</feature>
<dbReference type="Gene3D" id="3.30.1490.20">
    <property type="entry name" value="ATP-grasp fold, A domain"/>
    <property type="match status" value="1"/>
</dbReference>
<protein>
    <recommendedName>
        <fullName evidence="18">D-alanine--D-alanine ligase</fullName>
        <ecNumber evidence="18">6.3.2.4</ecNumber>
    </recommendedName>
    <alternativeName>
        <fullName evidence="18">D-Ala-D-Ala ligase</fullName>
    </alternativeName>
    <alternativeName>
        <fullName evidence="18">D-alanylalanine synthetase</fullName>
    </alternativeName>
</protein>
<proteinExistence type="inferred from homology"/>
<feature type="binding site" evidence="21">
    <location>
        <position position="309"/>
    </location>
    <ligand>
        <name>Mg(2+)</name>
        <dbReference type="ChEBI" id="CHEBI:18420"/>
        <label>1</label>
    </ligand>
</feature>
<dbReference type="InterPro" id="IPR013815">
    <property type="entry name" value="ATP_grasp_subdomain_1"/>
</dbReference>
<dbReference type="NCBIfam" id="NF002528">
    <property type="entry name" value="PRK01966.1-4"/>
    <property type="match status" value="1"/>
</dbReference>
<keyword evidence="6 18" id="KW-0963">Cytoplasm</keyword>
<accession>A0A2Z5UV27</accession>
<evidence type="ECO:0000313" key="25">
    <source>
        <dbReference type="Proteomes" id="UP000282483"/>
    </source>
</evidence>
<dbReference type="AlphaFoldDB" id="A0A2Z5UV27"/>
<dbReference type="InterPro" id="IPR011095">
    <property type="entry name" value="Dala_Dala_lig_C"/>
</dbReference>
<dbReference type="GO" id="GO:0008716">
    <property type="term" value="F:D-alanine-D-alanine ligase activity"/>
    <property type="evidence" value="ECO:0007669"/>
    <property type="project" value="UniProtKB-UniRule"/>
</dbReference>
<dbReference type="PROSITE" id="PS00844">
    <property type="entry name" value="DALA_DALA_LIGASE_2"/>
    <property type="match status" value="1"/>
</dbReference>
<dbReference type="Gene3D" id="3.40.50.20">
    <property type="match status" value="1"/>
</dbReference>
<evidence type="ECO:0000256" key="7">
    <source>
        <dbReference type="ARBA" id="ARBA00022598"/>
    </source>
</evidence>
<reference evidence="24 25" key="1">
    <citation type="submission" date="2017-03" db="EMBL/GenBank/DDBJ databases">
        <title>The genome sequence of Candidatus Rickettsiella viridis.</title>
        <authorList>
            <person name="Nikoh N."/>
            <person name="Tsuchida T."/>
            <person name="Yamaguchi K."/>
            <person name="Maeda T."/>
            <person name="Shigenobu S."/>
            <person name="Fukatsu T."/>
        </authorList>
    </citation>
    <scope>NUCLEOTIDE SEQUENCE [LARGE SCALE GENOMIC DNA]</scope>
    <source>
        <strain evidence="24 25">Ap-RA04</strain>
    </source>
</reference>
<keyword evidence="12 18" id="KW-0133">Cell shape</keyword>
<dbReference type="InterPro" id="IPR011127">
    <property type="entry name" value="Dala_Dala_lig_N"/>
</dbReference>
<feature type="active site" evidence="19">
    <location>
        <position position="194"/>
    </location>
</feature>
<evidence type="ECO:0000256" key="12">
    <source>
        <dbReference type="ARBA" id="ARBA00022960"/>
    </source>
</evidence>
<keyword evidence="15 18" id="KW-0961">Cell wall biogenesis/degradation</keyword>
<dbReference type="InterPro" id="IPR000291">
    <property type="entry name" value="D-Ala_lig_Van_CS"/>
</dbReference>
<keyword evidence="25" id="KW-1185">Reference proteome</keyword>
<evidence type="ECO:0000256" key="15">
    <source>
        <dbReference type="ARBA" id="ARBA00023316"/>
    </source>
</evidence>
<comment type="catalytic activity">
    <reaction evidence="16 18">
        <text>2 D-alanine + ATP = D-alanyl-D-alanine + ADP + phosphate + H(+)</text>
        <dbReference type="Rhea" id="RHEA:11224"/>
        <dbReference type="ChEBI" id="CHEBI:15378"/>
        <dbReference type="ChEBI" id="CHEBI:30616"/>
        <dbReference type="ChEBI" id="CHEBI:43474"/>
        <dbReference type="ChEBI" id="CHEBI:57416"/>
        <dbReference type="ChEBI" id="CHEBI:57822"/>
        <dbReference type="ChEBI" id="CHEBI:456216"/>
        <dbReference type="EC" id="6.3.2.4"/>
    </reaction>
</comment>
<dbReference type="GO" id="GO:0046872">
    <property type="term" value="F:metal ion binding"/>
    <property type="evidence" value="ECO:0007669"/>
    <property type="project" value="UniProtKB-KW"/>
</dbReference>
<feature type="binding site" evidence="20">
    <location>
        <position position="141"/>
    </location>
    <ligand>
        <name>ATP</name>
        <dbReference type="ChEBI" id="CHEBI:30616"/>
    </ligand>
</feature>
<dbReference type="GO" id="GO:0005829">
    <property type="term" value="C:cytosol"/>
    <property type="evidence" value="ECO:0007669"/>
    <property type="project" value="TreeGrafter"/>
</dbReference>
<keyword evidence="8 21" id="KW-0479">Metal-binding</keyword>
<evidence type="ECO:0000256" key="9">
    <source>
        <dbReference type="ARBA" id="ARBA00022741"/>
    </source>
</evidence>
<evidence type="ECO:0000256" key="5">
    <source>
        <dbReference type="ARBA" id="ARBA00010871"/>
    </source>
</evidence>
<keyword evidence="11 21" id="KW-0460">Magnesium</keyword>
<dbReference type="PANTHER" id="PTHR23132:SF25">
    <property type="entry name" value="D-ALANINE--D-ALANINE LIGASE A"/>
    <property type="match status" value="1"/>
</dbReference>
<feature type="binding site" evidence="21">
    <location>
        <position position="325"/>
    </location>
    <ligand>
        <name>Mg(2+)</name>
        <dbReference type="ChEBI" id="CHEBI:18420"/>
        <label>2</label>
    </ligand>
</feature>
<keyword evidence="14 21" id="KW-0464">Manganese</keyword>
<comment type="cofactor">
    <cofactor evidence="1">
        <name>Mn(2+)</name>
        <dbReference type="ChEBI" id="CHEBI:29035"/>
    </cofactor>
</comment>
<dbReference type="NCBIfam" id="TIGR01205">
    <property type="entry name" value="D_ala_D_alaTIGR"/>
    <property type="match status" value="1"/>
</dbReference>
<dbReference type="Pfam" id="PF01820">
    <property type="entry name" value="Dala_Dala_lig_N"/>
    <property type="match status" value="1"/>
</dbReference>
<feature type="binding site" evidence="20">
    <location>
        <begin position="322"/>
        <end position="323"/>
    </location>
    <ligand>
        <name>ATP</name>
        <dbReference type="ChEBI" id="CHEBI:30616"/>
    </ligand>
</feature>
<dbReference type="PROSITE" id="PS00843">
    <property type="entry name" value="DALA_DALA_LIGASE_1"/>
    <property type="match status" value="1"/>
</dbReference>
<organism evidence="24 25">
    <name type="scientific">Candidatus Rickettsiella viridis</name>
    <dbReference type="NCBI Taxonomy" id="676208"/>
    <lineage>
        <taxon>Bacteria</taxon>
        <taxon>Pseudomonadati</taxon>
        <taxon>Pseudomonadota</taxon>
        <taxon>Gammaproteobacteria</taxon>
        <taxon>Legionellales</taxon>
        <taxon>Coxiellaceae</taxon>
        <taxon>Rickettsiella</taxon>
    </lineage>
</organism>
<evidence type="ECO:0000256" key="3">
    <source>
        <dbReference type="ARBA" id="ARBA00004496"/>
    </source>
</evidence>
<name>A0A2Z5UV27_9COXI</name>
<dbReference type="Pfam" id="PF07478">
    <property type="entry name" value="Dala_Dala_lig_C"/>
    <property type="match status" value="1"/>
</dbReference>
<dbReference type="RefSeq" id="WP_232019618.1">
    <property type="nucleotide sequence ID" value="NZ_AP018005.1"/>
</dbReference>
<feature type="binding site" evidence="21">
    <location>
        <position position="323"/>
    </location>
    <ligand>
        <name>Mg(2+)</name>
        <dbReference type="ChEBI" id="CHEBI:18420"/>
        <label>1</label>
    </ligand>
</feature>
<evidence type="ECO:0000256" key="10">
    <source>
        <dbReference type="ARBA" id="ARBA00022840"/>
    </source>
</evidence>
<keyword evidence="13 18" id="KW-0573">Peptidoglycan synthesis</keyword>
<dbReference type="FunFam" id="3.30.1490.20:FF:000007">
    <property type="entry name" value="D-alanine--D-alanine ligase"/>
    <property type="match status" value="1"/>
</dbReference>
<evidence type="ECO:0000256" key="22">
    <source>
        <dbReference type="PROSITE-ProRule" id="PRU00409"/>
    </source>
</evidence>
<keyword evidence="10 22" id="KW-0067">ATP-binding</keyword>
<dbReference type="HAMAP" id="MF_00047">
    <property type="entry name" value="Dala_Dala_lig"/>
    <property type="match status" value="1"/>
</dbReference>
<evidence type="ECO:0000256" key="2">
    <source>
        <dbReference type="ARBA" id="ARBA00003921"/>
    </source>
</evidence>
<comment type="pathway">
    <text evidence="4 18">Cell wall biogenesis; peptidoglycan biosynthesis.</text>
</comment>
<evidence type="ECO:0000256" key="17">
    <source>
        <dbReference type="ARBA" id="ARBA00060592"/>
    </source>
</evidence>
<dbReference type="GO" id="GO:0071555">
    <property type="term" value="P:cell wall organization"/>
    <property type="evidence" value="ECO:0007669"/>
    <property type="project" value="UniProtKB-KW"/>
</dbReference>
<dbReference type="SUPFAM" id="SSF56059">
    <property type="entry name" value="Glutathione synthetase ATP-binding domain-like"/>
    <property type="match status" value="1"/>
</dbReference>
<dbReference type="InterPro" id="IPR011761">
    <property type="entry name" value="ATP-grasp"/>
</dbReference>
<feature type="domain" description="ATP-grasp" evidence="23">
    <location>
        <begin position="145"/>
        <end position="356"/>
    </location>
</feature>
<gene>
    <name evidence="18 24" type="primary">ddl</name>
    <name evidence="24" type="ORF">RVIR1_08450</name>
</gene>
<feature type="binding site" evidence="20">
    <location>
        <begin position="224"/>
        <end position="231"/>
    </location>
    <ligand>
        <name>ATP</name>
        <dbReference type="ChEBI" id="CHEBI:30616"/>
    </ligand>
</feature>
<evidence type="ECO:0000256" key="8">
    <source>
        <dbReference type="ARBA" id="ARBA00022723"/>
    </source>
</evidence>
<comment type="function">
    <text evidence="2 18">Cell wall formation.</text>
</comment>
<comment type="pathway">
    <text evidence="17">Glycan biosynthesis.</text>
</comment>
<comment type="subcellular location">
    <subcellularLocation>
        <location evidence="3 18">Cytoplasm</location>
    </subcellularLocation>
</comment>
<feature type="binding site" evidence="20">
    <location>
        <begin position="194"/>
        <end position="195"/>
    </location>
    <ligand>
        <name>ATP</name>
        <dbReference type="ChEBI" id="CHEBI:30616"/>
    </ligand>
</feature>
<dbReference type="KEGG" id="rvi:RVIR1_08450"/>
<evidence type="ECO:0000313" key="24">
    <source>
        <dbReference type="EMBL" id="BBB15334.1"/>
    </source>
</evidence>
<dbReference type="PANTHER" id="PTHR23132">
    <property type="entry name" value="D-ALANINE--D-ALANINE LIGASE"/>
    <property type="match status" value="1"/>
</dbReference>
<evidence type="ECO:0000256" key="20">
    <source>
        <dbReference type="PIRSR" id="PIRSR039102-2"/>
    </source>
</evidence>
<keyword evidence="7 18" id="KW-0436">Ligase</keyword>
<dbReference type="FunFam" id="3.30.470.20:FF:000008">
    <property type="entry name" value="D-alanine--D-alanine ligase"/>
    <property type="match status" value="1"/>
</dbReference>
<keyword evidence="9 20" id="KW-0547">Nucleotide-binding</keyword>
<feature type="active site" evidence="19">
    <location>
        <position position="334"/>
    </location>
</feature>
<evidence type="ECO:0000256" key="18">
    <source>
        <dbReference type="HAMAP-Rule" id="MF_00047"/>
    </source>
</evidence>
<dbReference type="GO" id="GO:0005524">
    <property type="term" value="F:ATP binding"/>
    <property type="evidence" value="ECO:0007669"/>
    <property type="project" value="UniProtKB-UniRule"/>
</dbReference>
<evidence type="ECO:0000256" key="6">
    <source>
        <dbReference type="ARBA" id="ARBA00022490"/>
    </source>
</evidence>
<dbReference type="Proteomes" id="UP000282483">
    <property type="component" value="Chromosome"/>
</dbReference>
<evidence type="ECO:0000256" key="1">
    <source>
        <dbReference type="ARBA" id="ARBA00001936"/>
    </source>
</evidence>
<dbReference type="PIRSF" id="PIRSF039102">
    <property type="entry name" value="Ddl/VanB"/>
    <property type="match status" value="1"/>
</dbReference>
<evidence type="ECO:0000256" key="14">
    <source>
        <dbReference type="ARBA" id="ARBA00023211"/>
    </source>
</evidence>
<evidence type="ECO:0000256" key="11">
    <source>
        <dbReference type="ARBA" id="ARBA00022842"/>
    </source>
</evidence>
<dbReference type="Gene3D" id="3.30.470.20">
    <property type="entry name" value="ATP-grasp fold, B domain"/>
    <property type="match status" value="1"/>
</dbReference>
<comment type="cofactor">
    <cofactor evidence="21">
        <name>Mg(2+)</name>
        <dbReference type="ChEBI" id="CHEBI:18420"/>
    </cofactor>
    <cofactor evidence="21">
        <name>Mn(2+)</name>
        <dbReference type="ChEBI" id="CHEBI:29035"/>
    </cofactor>
    <text evidence="21">Binds 2 magnesium or manganese ions per subunit.</text>
</comment>
<dbReference type="SUPFAM" id="SSF52440">
    <property type="entry name" value="PreATP-grasp domain"/>
    <property type="match status" value="1"/>
</dbReference>
<evidence type="ECO:0000256" key="13">
    <source>
        <dbReference type="ARBA" id="ARBA00022984"/>
    </source>
</evidence>
<dbReference type="NCBIfam" id="NF002378">
    <property type="entry name" value="PRK01372.1"/>
    <property type="match status" value="1"/>
</dbReference>
<evidence type="ECO:0000259" key="23">
    <source>
        <dbReference type="PROSITE" id="PS50975"/>
    </source>
</evidence>
<dbReference type="PROSITE" id="PS50975">
    <property type="entry name" value="ATP_GRASP"/>
    <property type="match status" value="1"/>
</dbReference>
<evidence type="ECO:0000256" key="19">
    <source>
        <dbReference type="PIRSR" id="PIRSR039102-1"/>
    </source>
</evidence>
<dbReference type="EMBL" id="AP018005">
    <property type="protein sequence ID" value="BBB15334.1"/>
    <property type="molecule type" value="Genomic_DNA"/>
</dbReference>
<dbReference type="GO" id="GO:0009252">
    <property type="term" value="P:peptidoglycan biosynthetic process"/>
    <property type="evidence" value="ECO:0007669"/>
    <property type="project" value="UniProtKB-UniRule"/>
</dbReference>
<evidence type="ECO:0000256" key="21">
    <source>
        <dbReference type="PIRSR" id="PIRSR039102-3"/>
    </source>
</evidence>
<comment type="similarity">
    <text evidence="5 18">Belongs to the D-alanine--D-alanine ligase family.</text>
</comment>
<evidence type="ECO:0000256" key="4">
    <source>
        <dbReference type="ARBA" id="ARBA00004752"/>
    </source>
</evidence>
<dbReference type="InterPro" id="IPR016185">
    <property type="entry name" value="PreATP-grasp_dom_sf"/>
</dbReference>
<feature type="active site" evidence="19">
    <location>
        <position position="28"/>
    </location>
</feature>
<dbReference type="EC" id="6.3.2.4" evidence="18"/>
<dbReference type="UniPathway" id="UPA00219"/>
<sequence>MIKQAFYFMVLPVKKIKVAVLYGGRSAEHEVSLQSAAAVIKNLDKNKFEVIPVSIDKQGHWLVNDLKQFPLDESAPVKTSVSKELFVPEAIINQTESFFDVVFPVLHGSFGEDGTMQGLLEILGLPYVGANVLGSAIGMDKVIAKRLAQADKIPVVPFVTFNTGEWKISQTALQKRIEKELDYPLFVKPVNAGSSLGITKVKKAADLLAAVNLAAEFDTKILVEQALVVREIEVAVLENLSFGEQPLVSVLGEINPQHEFYSYEAKYLDDKGAELIIPAVLQERQSEKIKKLAAKVFSSLACQGMARVDFFIEEATQNVYLNEINTIPGFTKISMYPKLWEASGLSYQQLLTHLIELALARHARLSHLKQSQSL</sequence>
<dbReference type="InterPro" id="IPR005905">
    <property type="entry name" value="D_ala_D_ala"/>
</dbReference>
<feature type="binding site" evidence="20">
    <location>
        <begin position="186"/>
        <end position="188"/>
    </location>
    <ligand>
        <name>ATP</name>
        <dbReference type="ChEBI" id="CHEBI:30616"/>
    </ligand>
</feature>
<evidence type="ECO:0000256" key="16">
    <source>
        <dbReference type="ARBA" id="ARBA00047614"/>
    </source>
</evidence>